<dbReference type="Gene3D" id="3.90.770.10">
    <property type="entry name" value="3-hydroxy-3-methylglutaryl-coenzyme A Reductase, Chain A, domain 2"/>
    <property type="match status" value="1"/>
</dbReference>
<keyword evidence="10 16" id="KW-1133">Transmembrane helix</keyword>
<dbReference type="PROSITE" id="PS00066">
    <property type="entry name" value="HMG_COA_REDUCTASE_1"/>
    <property type="match status" value="1"/>
</dbReference>
<keyword evidence="14" id="KW-0325">Glycoprotein</keyword>
<dbReference type="InterPro" id="IPR023282">
    <property type="entry name" value="HMG_CoA_Rdtase_N"/>
</dbReference>
<dbReference type="CDD" id="cd08588">
    <property type="entry name" value="PI-PLCc_At5g67130_like"/>
    <property type="match status" value="1"/>
</dbReference>
<dbReference type="Pfam" id="PF00368">
    <property type="entry name" value="HMG-CoA_red"/>
    <property type="match status" value="1"/>
</dbReference>
<comment type="pathway">
    <text evidence="4 16">Metabolic intermediate biosynthesis; (R)-mevalonate biosynthesis; (R)-mevalonate from acetyl-CoA: step 3/3.</text>
</comment>
<dbReference type="InterPro" id="IPR009023">
    <property type="entry name" value="HMG_CoA_Rdtase_NAD(P)-bd_sf"/>
</dbReference>
<dbReference type="AlphaFoldDB" id="A0A9Q1AGT2"/>
<dbReference type="InterPro" id="IPR023074">
    <property type="entry name" value="HMG_CoA_Rdtase_cat_sf"/>
</dbReference>
<dbReference type="Pfam" id="PF26178">
    <property type="entry name" value="PI-PLC_cat"/>
    <property type="match status" value="1"/>
</dbReference>
<comment type="similarity">
    <text evidence="5 16">Belongs to the HMG-CoA reductase family.</text>
</comment>
<keyword evidence="7 16" id="KW-0812">Transmembrane</keyword>
<dbReference type="GO" id="GO:0015936">
    <property type="term" value="P:coenzyme A metabolic process"/>
    <property type="evidence" value="ECO:0007669"/>
    <property type="project" value="InterPro"/>
</dbReference>
<dbReference type="Proteomes" id="UP001151532">
    <property type="component" value="Chromosome 11"/>
</dbReference>
<evidence type="ECO:0000256" key="13">
    <source>
        <dbReference type="ARBA" id="ARBA00023136"/>
    </source>
</evidence>
<evidence type="ECO:0000256" key="15">
    <source>
        <dbReference type="ARBA" id="ARBA00023229"/>
    </source>
</evidence>
<accession>A0A9Q1AGT2</accession>
<dbReference type="Gene3D" id="1.10.3270.10">
    <property type="entry name" value="HMGR, N-terminal domain"/>
    <property type="match status" value="1"/>
</dbReference>
<reference evidence="17" key="2">
    <citation type="journal article" date="2023" name="Int. J. Mol. Sci.">
        <title>De Novo Assembly and Annotation of 11 Diverse Shrub Willow (Salix) Genomes Reveals Novel Gene Organization in Sex-Linked Regions.</title>
        <authorList>
            <person name="Hyden B."/>
            <person name="Feng K."/>
            <person name="Yates T.B."/>
            <person name="Jawdy S."/>
            <person name="Cereghino C."/>
            <person name="Smart L.B."/>
            <person name="Muchero W."/>
        </authorList>
    </citation>
    <scope>NUCLEOTIDE SEQUENCE</scope>
    <source>
        <tissue evidence="17">Shoot tip</tissue>
    </source>
</reference>
<evidence type="ECO:0000256" key="10">
    <source>
        <dbReference type="ARBA" id="ARBA00022989"/>
    </source>
</evidence>
<evidence type="ECO:0000256" key="14">
    <source>
        <dbReference type="ARBA" id="ARBA00023180"/>
    </source>
</evidence>
<keyword evidence="9 16" id="KW-0521">NADP</keyword>
<dbReference type="GO" id="GO:0005789">
    <property type="term" value="C:endoplasmic reticulum membrane"/>
    <property type="evidence" value="ECO:0007669"/>
    <property type="project" value="UniProtKB-SubCell"/>
</dbReference>
<dbReference type="GO" id="GO:0008299">
    <property type="term" value="P:isoprenoid biosynthetic process"/>
    <property type="evidence" value="ECO:0007669"/>
    <property type="project" value="UniProtKB-KW"/>
</dbReference>
<dbReference type="EMBL" id="JAPFFK010000003">
    <property type="protein sequence ID" value="KAJ6770653.1"/>
    <property type="molecule type" value="Genomic_DNA"/>
</dbReference>
<evidence type="ECO:0000256" key="2">
    <source>
        <dbReference type="ARBA" id="ARBA00004446"/>
    </source>
</evidence>
<dbReference type="Gene3D" id="3.30.70.420">
    <property type="entry name" value="Hydroxymethylglutaryl-CoA reductase, class I/II, NAD/NADP-binding domain"/>
    <property type="match status" value="1"/>
</dbReference>
<dbReference type="GO" id="GO:0005778">
    <property type="term" value="C:peroxisomal membrane"/>
    <property type="evidence" value="ECO:0007669"/>
    <property type="project" value="TreeGrafter"/>
</dbReference>
<reference evidence="17" key="1">
    <citation type="submission" date="2022-11" db="EMBL/GenBank/DDBJ databases">
        <authorList>
            <person name="Hyden B.L."/>
            <person name="Feng K."/>
            <person name="Yates T."/>
            <person name="Jawdy S."/>
            <person name="Smart L.B."/>
            <person name="Muchero W."/>
        </authorList>
    </citation>
    <scope>NUCLEOTIDE SEQUENCE</scope>
    <source>
        <tissue evidence="17">Shoot tip</tissue>
    </source>
</reference>
<dbReference type="SUPFAM" id="SSF55035">
    <property type="entry name" value="NAD-binding domain of HMG-CoA reductase"/>
    <property type="match status" value="1"/>
</dbReference>
<dbReference type="GO" id="GO:0016126">
    <property type="term" value="P:sterol biosynthetic process"/>
    <property type="evidence" value="ECO:0007669"/>
    <property type="project" value="UniProtKB-ARBA"/>
</dbReference>
<dbReference type="GO" id="GO:0004420">
    <property type="term" value="F:hydroxymethylglutaryl-CoA reductase (NADPH) activity"/>
    <property type="evidence" value="ECO:0007669"/>
    <property type="project" value="UniProtKB-EC"/>
</dbReference>
<dbReference type="PROSITE" id="PS01192">
    <property type="entry name" value="HMG_COA_REDUCTASE_3"/>
    <property type="match status" value="1"/>
</dbReference>
<dbReference type="InterPro" id="IPR002202">
    <property type="entry name" value="HMG_CoA_Rdtase"/>
</dbReference>
<dbReference type="PROSITE" id="PS50007">
    <property type="entry name" value="PIPLC_X_DOMAIN"/>
    <property type="match status" value="1"/>
</dbReference>
<dbReference type="PROSITE" id="PS50065">
    <property type="entry name" value="HMG_COA_REDUCTASE_4"/>
    <property type="match status" value="1"/>
</dbReference>
<dbReference type="SUPFAM" id="SSF51695">
    <property type="entry name" value="PLC-like phosphodiesterases"/>
    <property type="match status" value="1"/>
</dbReference>
<keyword evidence="8 16" id="KW-0256">Endoplasmic reticulum</keyword>
<dbReference type="InterPro" id="IPR009029">
    <property type="entry name" value="HMG_CoA_Rdtase_sub-bd_dom_sf"/>
</dbReference>
<dbReference type="FunFam" id="3.90.770.10:FF:000001">
    <property type="entry name" value="3-hydroxy-3-methylglutaryl coenzyme A reductase"/>
    <property type="match status" value="1"/>
</dbReference>
<dbReference type="EC" id="1.1.1.34" evidence="16"/>
<keyword evidence="18" id="KW-1185">Reference proteome</keyword>
<evidence type="ECO:0000256" key="4">
    <source>
        <dbReference type="ARBA" id="ARBA00005084"/>
    </source>
</evidence>
<dbReference type="Gene3D" id="3.20.20.190">
    <property type="entry name" value="Phosphatidylinositol (PI) phosphodiesterase"/>
    <property type="match status" value="1"/>
</dbReference>
<dbReference type="GO" id="GO:0008081">
    <property type="term" value="F:phosphoric diester hydrolase activity"/>
    <property type="evidence" value="ECO:0007669"/>
    <property type="project" value="InterPro"/>
</dbReference>
<evidence type="ECO:0000313" key="18">
    <source>
        <dbReference type="Proteomes" id="UP001151532"/>
    </source>
</evidence>
<keyword evidence="15" id="KW-0414">Isoprene biosynthesis</keyword>
<evidence type="ECO:0000256" key="7">
    <source>
        <dbReference type="ARBA" id="ARBA00022692"/>
    </source>
</evidence>
<dbReference type="InterPro" id="IPR017946">
    <property type="entry name" value="PLC-like_Pdiesterase_TIM-brl"/>
</dbReference>
<keyword evidence="13 16" id="KW-0472">Membrane</keyword>
<evidence type="ECO:0000256" key="6">
    <source>
        <dbReference type="ARBA" id="ARBA00022640"/>
    </source>
</evidence>
<feature type="transmembrane region" description="Helical" evidence="16">
    <location>
        <begin position="457"/>
        <end position="478"/>
    </location>
</feature>
<keyword evidence="11 16" id="KW-0560">Oxidoreductase</keyword>
<dbReference type="FunFam" id="3.30.70.420:FF:000001">
    <property type="entry name" value="3-hydroxy-3-methylglutaryl coenzyme A reductase"/>
    <property type="match status" value="1"/>
</dbReference>
<comment type="subcellular location">
    <subcellularLocation>
        <location evidence="3 16">Endoplasmic reticulum membrane</location>
        <topology evidence="3 16">Multi-pass membrane protein</topology>
    </subcellularLocation>
    <subcellularLocation>
        <location evidence="1">Mitochondrion membrane</location>
        <topology evidence="1">Multi-pass membrane protein</topology>
    </subcellularLocation>
    <subcellularLocation>
        <location evidence="2">Plastid membrane</location>
        <topology evidence="2">Multi-pass membrane protein</topology>
    </subcellularLocation>
</comment>
<evidence type="ECO:0000256" key="5">
    <source>
        <dbReference type="ARBA" id="ARBA00007661"/>
    </source>
</evidence>
<dbReference type="PROSITE" id="PS00318">
    <property type="entry name" value="HMG_COA_REDUCTASE_2"/>
    <property type="match status" value="1"/>
</dbReference>
<dbReference type="NCBIfam" id="TIGR00533">
    <property type="entry name" value="HMG_CoA_R_NADP"/>
    <property type="match status" value="1"/>
</dbReference>
<feature type="transmembrane region" description="Helical" evidence="16">
    <location>
        <begin position="499"/>
        <end position="521"/>
    </location>
</feature>
<dbReference type="GO" id="GO:0031966">
    <property type="term" value="C:mitochondrial membrane"/>
    <property type="evidence" value="ECO:0007669"/>
    <property type="project" value="UniProtKB-SubCell"/>
</dbReference>
<organism evidence="17 18">
    <name type="scientific">Salix purpurea</name>
    <name type="common">Purple osier willow</name>
    <dbReference type="NCBI Taxonomy" id="77065"/>
    <lineage>
        <taxon>Eukaryota</taxon>
        <taxon>Viridiplantae</taxon>
        <taxon>Streptophyta</taxon>
        <taxon>Embryophyta</taxon>
        <taxon>Tracheophyta</taxon>
        <taxon>Spermatophyta</taxon>
        <taxon>Magnoliopsida</taxon>
        <taxon>eudicotyledons</taxon>
        <taxon>Gunneridae</taxon>
        <taxon>Pentapetalae</taxon>
        <taxon>rosids</taxon>
        <taxon>fabids</taxon>
        <taxon>Malpighiales</taxon>
        <taxon>Salicaceae</taxon>
        <taxon>Saliceae</taxon>
        <taxon>Salix</taxon>
    </lineage>
</organism>
<evidence type="ECO:0000256" key="8">
    <source>
        <dbReference type="ARBA" id="ARBA00022824"/>
    </source>
</evidence>
<comment type="catalytic activity">
    <reaction evidence="16">
        <text>(R)-mevalonate + 2 NADP(+) + CoA = (3S)-3-hydroxy-3-methylglutaryl-CoA + 2 NADPH + 2 H(+)</text>
        <dbReference type="Rhea" id="RHEA:15989"/>
        <dbReference type="ChEBI" id="CHEBI:15378"/>
        <dbReference type="ChEBI" id="CHEBI:36464"/>
        <dbReference type="ChEBI" id="CHEBI:43074"/>
        <dbReference type="ChEBI" id="CHEBI:57287"/>
        <dbReference type="ChEBI" id="CHEBI:57783"/>
        <dbReference type="ChEBI" id="CHEBI:58349"/>
        <dbReference type="EC" id="1.1.1.34"/>
    </reaction>
</comment>
<dbReference type="PRINTS" id="PR00071">
    <property type="entry name" value="HMGCOARDTASE"/>
</dbReference>
<dbReference type="GO" id="GO:0042170">
    <property type="term" value="C:plastid membrane"/>
    <property type="evidence" value="ECO:0007669"/>
    <property type="project" value="UniProtKB-SubCell"/>
</dbReference>
<dbReference type="InterPro" id="IPR004554">
    <property type="entry name" value="HMG_CoA_Rdtase_eu_arc"/>
</dbReference>
<sequence>MSISSLVMFPPEFREASIVFSATKQEKFTLTDLFLIISTLVILLDVATAACSNGQCKILDECSSNQDCEAGLYCFSCPAGFSGSRCVRSTVTNQFKLLNNSLPFNKYAFLTTHNAFAIDEYPSHTGVPRITVTNQEDSITEQLNNGARALMLDTYDFRGDVWLCHSFKGKCYDFTAFGPAIDTLKEIEVFLSANPTEIVTLILEDYVQAPNALTKVFAESGLMKYWFPVSKMPKNGQDWPLVSDMVQNNQRLLVFTSIQSKEASEGIAYQWNYMVENQYGDDGMKAGSCPSRKESPPLDDKSRSLVLVNYFRSIAMKDLSCEDNSANLINMLRTCDAAAAGRWANFVAVNYYKRSEGGGSFQAVDLLNGELLCGSWIHFRSLHSLIAATVIQKNFNIILLNGLSSREVRRRQPKSDVHMDKAVGEPLKPCHGQRHHHNDHRNLPPPTSLKASDALPLPLYLTNGLFFGLFFSVAYFLLHRWREKIRNSTPLHILTFPEIAGIICLASSVVYLLGFFGIGIAQSFISRGSQDSWDVEEDHMTQKKSGLCAAEICSGPAKSPAASLAPVPSEKAVNTMFQSPMLGSDDEEVIKGVLSGDIPSYSLESKLRDCKRAAVIRREALQRMTGRSLEGLPLEGFDYESILGQCCEMPVGYVQIPVGVAGPLLLDGKEYSVPMATTEGCLVASTNRGCKAIYASGGASSVLLRDGMTRAPVVRFGTAKRAAELKFFIEDPANFETLSVVFNRSSRFGKLQNIKCTIAGKNLYMRFSCSTGDAMGMNMVSKGVQNVLDYLQTDFPDMEIIGISGNFCSDKKPAAVNWIEGRGKSVVCEAIIKEEVVQKVLKTNVATLVELNMLKNLTGSAMAGALGGFNAHASNIVTAVYIATGQDPAQNVESSHCITMMEAVNDGKDLHISVTMPSIEVGTVGGGTQLASQSACLNLLGVKGACNDSPGSNSRLLSTIVAGSVLAGELSLMSAIAAGQLVKSHMKYNRSSKDVSKIASSN</sequence>
<proteinExistence type="inferred from homology"/>
<dbReference type="OrthoDB" id="310654at2759"/>
<dbReference type="PANTHER" id="PTHR10572">
    <property type="entry name" value="3-HYDROXY-3-METHYLGLUTARYL-COENZYME A REDUCTASE"/>
    <property type="match status" value="1"/>
</dbReference>
<comment type="caution">
    <text evidence="17">The sequence shown here is derived from an EMBL/GenBank/DDBJ whole genome shotgun (WGS) entry which is preliminary data.</text>
</comment>
<keyword evidence="6" id="KW-0934">Plastid</keyword>
<evidence type="ECO:0000313" key="17">
    <source>
        <dbReference type="EMBL" id="KAJ6770653.1"/>
    </source>
</evidence>
<keyword evidence="12" id="KW-0496">Mitochondrion</keyword>
<evidence type="ECO:0000256" key="1">
    <source>
        <dbReference type="ARBA" id="ARBA00004225"/>
    </source>
</evidence>
<protein>
    <recommendedName>
        <fullName evidence="16">3-hydroxy-3-methylglutaryl coenzyme A reductase</fullName>
        <shortName evidence="16">HMG-CoA reductase</shortName>
        <ecNumber evidence="16">1.1.1.34</ecNumber>
    </recommendedName>
</protein>
<dbReference type="FunFam" id="1.10.3270.10:FF:000002">
    <property type="entry name" value="3-hydroxy-3-methylglutaryl coenzyme A reductase"/>
    <property type="match status" value="1"/>
</dbReference>
<evidence type="ECO:0000256" key="16">
    <source>
        <dbReference type="RuleBase" id="RU361219"/>
    </source>
</evidence>
<evidence type="ECO:0000256" key="11">
    <source>
        <dbReference type="ARBA" id="ARBA00023002"/>
    </source>
</evidence>
<name>A0A9Q1AGT2_SALPP</name>
<dbReference type="InterPro" id="IPR023076">
    <property type="entry name" value="HMG_CoA_Rdtase_CS"/>
</dbReference>
<evidence type="ECO:0000256" key="3">
    <source>
        <dbReference type="ARBA" id="ARBA00004477"/>
    </source>
</evidence>
<dbReference type="CDD" id="cd00643">
    <property type="entry name" value="HMG-CoA_reductase_classI"/>
    <property type="match status" value="1"/>
</dbReference>
<evidence type="ECO:0000256" key="9">
    <source>
        <dbReference type="ARBA" id="ARBA00022857"/>
    </source>
</evidence>
<dbReference type="PANTHER" id="PTHR10572:SF24">
    <property type="entry name" value="3-HYDROXY-3-METHYLGLUTARYL-COENZYME A REDUCTASE"/>
    <property type="match status" value="1"/>
</dbReference>
<dbReference type="SUPFAM" id="SSF56542">
    <property type="entry name" value="Substrate-binding domain of HMG-CoA reductase"/>
    <property type="match status" value="1"/>
</dbReference>
<evidence type="ECO:0000256" key="12">
    <source>
        <dbReference type="ARBA" id="ARBA00023128"/>
    </source>
</evidence>
<gene>
    <name evidence="17" type="ORF">OIU79_021329</name>
</gene>